<reference evidence="1 2" key="1">
    <citation type="submission" date="2024-05" db="EMBL/GenBank/DDBJ databases">
        <title>The nuclear and mitochondrial genome assemblies of Tetragonisca angustula (Apidae: Meliponini), a tiny yet remarkable pollinator in the Neotropics.</title>
        <authorList>
            <person name="Ferrari R."/>
            <person name="Ricardo P.C."/>
            <person name="Dias F.C."/>
            <person name="Araujo N.S."/>
            <person name="Soares D.O."/>
            <person name="Zhou Q.-S."/>
            <person name="Zhu C.-D."/>
            <person name="Coutinho L."/>
            <person name="Airas M.C."/>
            <person name="Batista T.M."/>
        </authorList>
    </citation>
    <scope>NUCLEOTIDE SEQUENCE [LARGE SCALE GENOMIC DNA]</scope>
    <source>
        <strain evidence="1">ASF017062</strain>
        <tissue evidence="1">Abdomen</tissue>
    </source>
</reference>
<evidence type="ECO:0000313" key="2">
    <source>
        <dbReference type="Proteomes" id="UP001432146"/>
    </source>
</evidence>
<dbReference type="PANTHER" id="PTHR46599:SF3">
    <property type="entry name" value="PIGGYBAC TRANSPOSABLE ELEMENT-DERIVED PROTEIN 4"/>
    <property type="match status" value="1"/>
</dbReference>
<evidence type="ECO:0000313" key="1">
    <source>
        <dbReference type="EMBL" id="KAK9294989.1"/>
    </source>
</evidence>
<sequence length="150" mass="18186">MKDVDRADQFLSYYPIYRKTIKWSKKFNCALYNVFILYQHYNPECKNFHFHDFLLKICEPWIKEHLSVSEENFEVASTSRASNRDSINRLSDHLKEHQLIRISETDNRKRRCHVCYKNKQIRRTNLMCKSCGVALHLRDCFASYHLKDKY</sequence>
<dbReference type="PANTHER" id="PTHR46599">
    <property type="entry name" value="PIGGYBAC TRANSPOSABLE ELEMENT-DERIVED PROTEIN 4"/>
    <property type="match status" value="1"/>
</dbReference>
<proteinExistence type="predicted"/>
<dbReference type="Proteomes" id="UP001432146">
    <property type="component" value="Unassembled WGS sequence"/>
</dbReference>
<organism evidence="1 2">
    <name type="scientific">Tetragonisca angustula</name>
    <dbReference type="NCBI Taxonomy" id="166442"/>
    <lineage>
        <taxon>Eukaryota</taxon>
        <taxon>Metazoa</taxon>
        <taxon>Ecdysozoa</taxon>
        <taxon>Arthropoda</taxon>
        <taxon>Hexapoda</taxon>
        <taxon>Insecta</taxon>
        <taxon>Pterygota</taxon>
        <taxon>Neoptera</taxon>
        <taxon>Endopterygota</taxon>
        <taxon>Hymenoptera</taxon>
        <taxon>Apocrita</taxon>
        <taxon>Aculeata</taxon>
        <taxon>Apoidea</taxon>
        <taxon>Anthophila</taxon>
        <taxon>Apidae</taxon>
        <taxon>Tetragonisca</taxon>
    </lineage>
</organism>
<gene>
    <name evidence="1" type="ORF">QLX08_010562</name>
</gene>
<keyword evidence="2" id="KW-1185">Reference proteome</keyword>
<comment type="caution">
    <text evidence="1">The sequence shown here is derived from an EMBL/GenBank/DDBJ whole genome shotgun (WGS) entry which is preliminary data.</text>
</comment>
<evidence type="ECO:0008006" key="3">
    <source>
        <dbReference type="Google" id="ProtNLM"/>
    </source>
</evidence>
<name>A0AAW0ZC04_9HYME</name>
<accession>A0AAW0ZC04</accession>
<dbReference type="AlphaFoldDB" id="A0AAW0ZC04"/>
<dbReference type="EMBL" id="JAWNGG020000293">
    <property type="protein sequence ID" value="KAK9294989.1"/>
    <property type="molecule type" value="Genomic_DNA"/>
</dbReference>
<protein>
    <recommendedName>
        <fullName evidence="3">PiggyBac transposable element-derived protein domain-containing protein</fullName>
    </recommendedName>
</protein>